<evidence type="ECO:0000259" key="1">
    <source>
        <dbReference type="SMART" id="SM00835"/>
    </source>
</evidence>
<dbReference type="AlphaFoldDB" id="A0A917P4Q7"/>
<dbReference type="Proteomes" id="UP000635726">
    <property type="component" value="Unassembled WGS sequence"/>
</dbReference>
<sequence length="188" mass="20121">MNTREPLWIPLAARSLTRRDAVRVAIFGTANLALLGRAAAQTTSTQAPAPTPAVPPAPRVPADFMLDLPGVPVQTIPTGVLAQKGNVRAWPALQGVSIAQVEIPTGTERAPHLHTNTPELAVILSGTARAGFQNDAKEWMEVDLQAGQCVYFPLGWPHWLRNTGPGPLTAYFNYAHELPATVELPPTS</sequence>
<dbReference type="Gene3D" id="2.60.120.10">
    <property type="entry name" value="Jelly Rolls"/>
    <property type="match status" value="1"/>
</dbReference>
<dbReference type="SMART" id="SM00835">
    <property type="entry name" value="Cupin_1"/>
    <property type="match status" value="1"/>
</dbReference>
<dbReference type="SUPFAM" id="SSF51182">
    <property type="entry name" value="RmlC-like cupins"/>
    <property type="match status" value="1"/>
</dbReference>
<dbReference type="InterPro" id="IPR006045">
    <property type="entry name" value="Cupin_1"/>
</dbReference>
<reference evidence="2" key="1">
    <citation type="journal article" date="2014" name="Int. J. Syst. Evol. Microbiol.">
        <title>Complete genome sequence of Corynebacterium casei LMG S-19264T (=DSM 44701T), isolated from a smear-ripened cheese.</title>
        <authorList>
            <consortium name="US DOE Joint Genome Institute (JGI-PGF)"/>
            <person name="Walter F."/>
            <person name="Albersmeier A."/>
            <person name="Kalinowski J."/>
            <person name="Ruckert C."/>
        </authorList>
    </citation>
    <scope>NUCLEOTIDE SEQUENCE</scope>
    <source>
        <strain evidence="2">JCM 14371</strain>
    </source>
</reference>
<organism evidence="2 3">
    <name type="scientific">Deinococcus aquiradiocola</name>
    <dbReference type="NCBI Taxonomy" id="393059"/>
    <lineage>
        <taxon>Bacteria</taxon>
        <taxon>Thermotogati</taxon>
        <taxon>Deinococcota</taxon>
        <taxon>Deinococci</taxon>
        <taxon>Deinococcales</taxon>
        <taxon>Deinococcaceae</taxon>
        <taxon>Deinococcus</taxon>
    </lineage>
</organism>
<protein>
    <recommendedName>
        <fullName evidence="1">Cupin type-1 domain-containing protein</fullName>
    </recommendedName>
</protein>
<feature type="domain" description="Cupin type-1" evidence="1">
    <location>
        <begin position="78"/>
        <end position="179"/>
    </location>
</feature>
<comment type="caution">
    <text evidence="2">The sequence shown here is derived from an EMBL/GenBank/DDBJ whole genome shotgun (WGS) entry which is preliminary data.</text>
</comment>
<reference evidence="2" key="2">
    <citation type="submission" date="2020-09" db="EMBL/GenBank/DDBJ databases">
        <authorList>
            <person name="Sun Q."/>
            <person name="Ohkuma M."/>
        </authorList>
    </citation>
    <scope>NUCLEOTIDE SEQUENCE</scope>
    <source>
        <strain evidence="2">JCM 14371</strain>
    </source>
</reference>
<dbReference type="PANTHER" id="PTHR31238">
    <property type="entry name" value="GERMIN-LIKE PROTEIN SUBFAMILY 3 MEMBER 3"/>
    <property type="match status" value="1"/>
</dbReference>
<dbReference type="InterPro" id="IPR011051">
    <property type="entry name" value="RmlC_Cupin_sf"/>
</dbReference>
<dbReference type="EMBL" id="BMOE01000001">
    <property type="protein sequence ID" value="GGJ61252.1"/>
    <property type="molecule type" value="Genomic_DNA"/>
</dbReference>
<keyword evidence="3" id="KW-1185">Reference proteome</keyword>
<gene>
    <name evidence="2" type="ORF">GCM10008939_01240</name>
</gene>
<evidence type="ECO:0000313" key="2">
    <source>
        <dbReference type="EMBL" id="GGJ61252.1"/>
    </source>
</evidence>
<proteinExistence type="predicted"/>
<accession>A0A917P4Q7</accession>
<dbReference type="RefSeq" id="WP_188960303.1">
    <property type="nucleotide sequence ID" value="NZ_BMOE01000001.1"/>
</dbReference>
<name>A0A917P4Q7_9DEIO</name>
<evidence type="ECO:0000313" key="3">
    <source>
        <dbReference type="Proteomes" id="UP000635726"/>
    </source>
</evidence>
<dbReference type="Pfam" id="PF00190">
    <property type="entry name" value="Cupin_1"/>
    <property type="match status" value="1"/>
</dbReference>
<dbReference type="InterPro" id="IPR014710">
    <property type="entry name" value="RmlC-like_jellyroll"/>
</dbReference>